<dbReference type="InterPro" id="IPR047122">
    <property type="entry name" value="Trans-enoyl_RdTase-like"/>
</dbReference>
<dbReference type="PANTHER" id="PTHR45348">
    <property type="entry name" value="HYPOTHETICAL OXIDOREDUCTASE (EUROFUNG)"/>
    <property type="match status" value="1"/>
</dbReference>
<accession>M5FTL7</accession>
<dbReference type="GO" id="GO:0016651">
    <property type="term" value="F:oxidoreductase activity, acting on NAD(P)H"/>
    <property type="evidence" value="ECO:0007669"/>
    <property type="project" value="InterPro"/>
</dbReference>
<evidence type="ECO:0000259" key="1">
    <source>
        <dbReference type="SMART" id="SM00829"/>
    </source>
</evidence>
<dbReference type="SUPFAM" id="SSF50129">
    <property type="entry name" value="GroES-like"/>
    <property type="match status" value="1"/>
</dbReference>
<dbReference type="InterPro" id="IPR020843">
    <property type="entry name" value="ER"/>
</dbReference>
<organism evidence="2 3">
    <name type="scientific">Dacryopinax primogenitus (strain DJM 731)</name>
    <name type="common">Brown rot fungus</name>
    <dbReference type="NCBI Taxonomy" id="1858805"/>
    <lineage>
        <taxon>Eukaryota</taxon>
        <taxon>Fungi</taxon>
        <taxon>Dikarya</taxon>
        <taxon>Basidiomycota</taxon>
        <taxon>Agaricomycotina</taxon>
        <taxon>Dacrymycetes</taxon>
        <taxon>Dacrymycetales</taxon>
        <taxon>Dacrymycetaceae</taxon>
        <taxon>Dacryopinax</taxon>
    </lineage>
</organism>
<gene>
    <name evidence="2" type="ORF">DACRYDRAFT_24316</name>
</gene>
<dbReference type="InterPro" id="IPR013154">
    <property type="entry name" value="ADH-like_N"/>
</dbReference>
<reference evidence="2 3" key="1">
    <citation type="journal article" date="2012" name="Science">
        <title>The Paleozoic origin of enzymatic lignin decomposition reconstructed from 31 fungal genomes.</title>
        <authorList>
            <person name="Floudas D."/>
            <person name="Binder M."/>
            <person name="Riley R."/>
            <person name="Barry K."/>
            <person name="Blanchette R.A."/>
            <person name="Henrissat B."/>
            <person name="Martinez A.T."/>
            <person name="Otillar R."/>
            <person name="Spatafora J.W."/>
            <person name="Yadav J.S."/>
            <person name="Aerts A."/>
            <person name="Benoit I."/>
            <person name="Boyd A."/>
            <person name="Carlson A."/>
            <person name="Copeland A."/>
            <person name="Coutinho P.M."/>
            <person name="de Vries R.P."/>
            <person name="Ferreira P."/>
            <person name="Findley K."/>
            <person name="Foster B."/>
            <person name="Gaskell J."/>
            <person name="Glotzer D."/>
            <person name="Gorecki P."/>
            <person name="Heitman J."/>
            <person name="Hesse C."/>
            <person name="Hori C."/>
            <person name="Igarashi K."/>
            <person name="Jurgens J.A."/>
            <person name="Kallen N."/>
            <person name="Kersten P."/>
            <person name="Kohler A."/>
            <person name="Kuees U."/>
            <person name="Kumar T.K.A."/>
            <person name="Kuo A."/>
            <person name="LaButti K."/>
            <person name="Larrondo L.F."/>
            <person name="Lindquist E."/>
            <person name="Ling A."/>
            <person name="Lombard V."/>
            <person name="Lucas S."/>
            <person name="Lundell T."/>
            <person name="Martin R."/>
            <person name="McLaughlin D.J."/>
            <person name="Morgenstern I."/>
            <person name="Morin E."/>
            <person name="Murat C."/>
            <person name="Nagy L.G."/>
            <person name="Nolan M."/>
            <person name="Ohm R.A."/>
            <person name="Patyshakuliyeva A."/>
            <person name="Rokas A."/>
            <person name="Ruiz-Duenas F.J."/>
            <person name="Sabat G."/>
            <person name="Salamov A."/>
            <person name="Samejima M."/>
            <person name="Schmutz J."/>
            <person name="Slot J.C."/>
            <person name="St John F."/>
            <person name="Stenlid J."/>
            <person name="Sun H."/>
            <person name="Sun S."/>
            <person name="Syed K."/>
            <person name="Tsang A."/>
            <person name="Wiebenga A."/>
            <person name="Young D."/>
            <person name="Pisabarro A."/>
            <person name="Eastwood D.C."/>
            <person name="Martin F."/>
            <person name="Cullen D."/>
            <person name="Grigoriev I.V."/>
            <person name="Hibbett D.S."/>
        </authorList>
    </citation>
    <scope>NUCLEOTIDE SEQUENCE [LARGE SCALE GENOMIC DNA]</scope>
    <source>
        <strain evidence="2 3">DJM-731 SS1</strain>
    </source>
</reference>
<dbReference type="SUPFAM" id="SSF51735">
    <property type="entry name" value="NAD(P)-binding Rossmann-fold domains"/>
    <property type="match status" value="1"/>
</dbReference>
<dbReference type="AlphaFoldDB" id="M5FTL7"/>
<dbReference type="Gene3D" id="3.40.50.720">
    <property type="entry name" value="NAD(P)-binding Rossmann-like Domain"/>
    <property type="match status" value="1"/>
</dbReference>
<dbReference type="OrthoDB" id="3233595at2759"/>
<dbReference type="InterPro" id="IPR013149">
    <property type="entry name" value="ADH-like_C"/>
</dbReference>
<dbReference type="CDD" id="cd08249">
    <property type="entry name" value="enoyl_reductase_like"/>
    <property type="match status" value="1"/>
</dbReference>
<dbReference type="InterPro" id="IPR036291">
    <property type="entry name" value="NAD(P)-bd_dom_sf"/>
</dbReference>
<protein>
    <submittedName>
        <fullName evidence="2">GroES-like protein</fullName>
    </submittedName>
</protein>
<dbReference type="PANTHER" id="PTHR45348:SF2">
    <property type="entry name" value="ZINC-TYPE ALCOHOL DEHYDROGENASE-LIKE PROTEIN C2E1P3.01"/>
    <property type="match status" value="1"/>
</dbReference>
<dbReference type="Pfam" id="PF00107">
    <property type="entry name" value="ADH_zinc_N"/>
    <property type="match status" value="1"/>
</dbReference>
<proteinExistence type="predicted"/>
<dbReference type="Gene3D" id="3.90.180.10">
    <property type="entry name" value="Medium-chain alcohol dehydrogenases, catalytic domain"/>
    <property type="match status" value="1"/>
</dbReference>
<dbReference type="OMA" id="MYVCQLA"/>
<evidence type="ECO:0000313" key="2">
    <source>
        <dbReference type="EMBL" id="EJT98744.1"/>
    </source>
</evidence>
<dbReference type="EMBL" id="JH795872">
    <property type="protein sequence ID" value="EJT98744.1"/>
    <property type="molecule type" value="Genomic_DNA"/>
</dbReference>
<dbReference type="Pfam" id="PF08240">
    <property type="entry name" value="ADH_N"/>
    <property type="match status" value="1"/>
</dbReference>
<keyword evidence="3" id="KW-1185">Reference proteome</keyword>
<dbReference type="STRING" id="1858805.M5FTL7"/>
<evidence type="ECO:0000313" key="3">
    <source>
        <dbReference type="Proteomes" id="UP000030653"/>
    </source>
</evidence>
<sequence length="344" mass="36116">MSKNLAIVVPSAASGKLAPAKPVDIPTPGHGELLIRVEACAQNPVDPVQAATGYAVASFPIILGCDAAGVVLESTGQDVGSFKAGDHVATLTPLGRESKYGTYQRYCVTKAASSIKIPESMPFDQAATLPLGFYTAAIGVHTMLGVPIPLEKGKVSRDVGIGEWMLVWGASSSVGAAAVQLAKAAGFHVVATASKHNFEYVKSLGTDVVLDYHDRNVIEKIHAAASLSLAFNAISTLQTTEACMAALTDGGKVANVLPFDGVKPDGVEVLVVQSTVLNQPEHLEELKAFTALWQALVDAGKLKPSPVQLMPDGLNSIDHGFELQHDHKISGHKLVYLPQETPEA</sequence>
<dbReference type="GeneID" id="63688701"/>
<feature type="domain" description="Enoyl reductase (ER)" evidence="1">
    <location>
        <begin position="12"/>
        <end position="335"/>
    </location>
</feature>
<dbReference type="HOGENOM" id="CLU_026673_16_5_1"/>
<dbReference type="RefSeq" id="XP_040625642.1">
    <property type="nucleotide sequence ID" value="XM_040773639.1"/>
</dbReference>
<dbReference type="Proteomes" id="UP000030653">
    <property type="component" value="Unassembled WGS sequence"/>
</dbReference>
<name>M5FTL7_DACPD</name>
<dbReference type="SMART" id="SM00829">
    <property type="entry name" value="PKS_ER"/>
    <property type="match status" value="1"/>
</dbReference>
<dbReference type="InterPro" id="IPR011032">
    <property type="entry name" value="GroES-like_sf"/>
</dbReference>